<keyword evidence="1" id="KW-0812">Transmembrane</keyword>
<protein>
    <recommendedName>
        <fullName evidence="4">TLC domain-containing protein</fullName>
    </recommendedName>
</protein>
<dbReference type="AlphaFoldDB" id="A0AB34KEB3"/>
<accession>A0AB34KEB3</accession>
<evidence type="ECO:0000256" key="1">
    <source>
        <dbReference type="SAM" id="Phobius"/>
    </source>
</evidence>
<keyword evidence="1" id="KW-1133">Transmembrane helix</keyword>
<comment type="caution">
    <text evidence="2">The sequence shown here is derived from an EMBL/GenBank/DDBJ whole genome shotgun (WGS) entry which is preliminary data.</text>
</comment>
<name>A0AB34KEB3_PRYPA</name>
<dbReference type="Proteomes" id="UP001515480">
    <property type="component" value="Unassembled WGS sequence"/>
</dbReference>
<keyword evidence="1" id="KW-0472">Membrane</keyword>
<proteinExistence type="predicted"/>
<sequence>MPPFSPPSLAACAIGAAWLGFNLLLSRAAARSFGRAVVDGTPLWRSASGLGTSLLSLPLLFAAALSSAGGIAAWSRRCAQLGLLTFDWAYFFVFGGLMLVDFAQGVLLTPLLRAHHAVCLCCHLFACLAALPAFPHYFAGVVALELGSAATCAHALRPVAFPSAALLGVMSASNLAAALCTLRWHAALREAQPIAAWGGASVSAVLMLARQRDALQLHAARRRRSR</sequence>
<keyword evidence="3" id="KW-1185">Reference proteome</keyword>
<organism evidence="2 3">
    <name type="scientific">Prymnesium parvum</name>
    <name type="common">Toxic golden alga</name>
    <dbReference type="NCBI Taxonomy" id="97485"/>
    <lineage>
        <taxon>Eukaryota</taxon>
        <taxon>Haptista</taxon>
        <taxon>Haptophyta</taxon>
        <taxon>Prymnesiophyceae</taxon>
        <taxon>Prymnesiales</taxon>
        <taxon>Prymnesiaceae</taxon>
        <taxon>Prymnesium</taxon>
    </lineage>
</organism>
<reference evidence="2 3" key="1">
    <citation type="journal article" date="2024" name="Science">
        <title>Giant polyketide synthase enzymes in the biosynthesis of giant marine polyether toxins.</title>
        <authorList>
            <person name="Fallon T.R."/>
            <person name="Shende V.V."/>
            <person name="Wierzbicki I.H."/>
            <person name="Pendleton A.L."/>
            <person name="Watervoot N.F."/>
            <person name="Auber R.P."/>
            <person name="Gonzalez D.J."/>
            <person name="Wisecaver J.H."/>
            <person name="Moore B.S."/>
        </authorList>
    </citation>
    <scope>NUCLEOTIDE SEQUENCE [LARGE SCALE GENOMIC DNA]</scope>
    <source>
        <strain evidence="2 3">12B1</strain>
    </source>
</reference>
<evidence type="ECO:0008006" key="4">
    <source>
        <dbReference type="Google" id="ProtNLM"/>
    </source>
</evidence>
<evidence type="ECO:0000313" key="2">
    <source>
        <dbReference type="EMBL" id="KAL1530949.1"/>
    </source>
</evidence>
<gene>
    <name evidence="2" type="ORF">AB1Y20_001840</name>
</gene>
<dbReference type="EMBL" id="JBGBPQ010000001">
    <property type="protein sequence ID" value="KAL1530949.1"/>
    <property type="molecule type" value="Genomic_DNA"/>
</dbReference>
<feature type="transmembrane region" description="Helical" evidence="1">
    <location>
        <begin position="54"/>
        <end position="74"/>
    </location>
</feature>
<evidence type="ECO:0000313" key="3">
    <source>
        <dbReference type="Proteomes" id="UP001515480"/>
    </source>
</evidence>
<feature type="transmembrane region" description="Helical" evidence="1">
    <location>
        <begin position="112"/>
        <end position="131"/>
    </location>
</feature>
<feature type="transmembrane region" description="Helical" evidence="1">
    <location>
        <begin position="162"/>
        <end position="182"/>
    </location>
</feature>